<dbReference type="PANTHER" id="PTHR43016">
    <property type="entry name" value="PRESEQUENCE PROTEASE"/>
    <property type="match status" value="1"/>
</dbReference>
<feature type="region of interest" description="Disordered" evidence="1">
    <location>
        <begin position="496"/>
        <end position="523"/>
    </location>
</feature>
<keyword evidence="4" id="KW-1185">Reference proteome</keyword>
<dbReference type="Pfam" id="PF08367">
    <property type="entry name" value="M16C_assoc"/>
    <property type="match status" value="1"/>
</dbReference>
<dbReference type="GO" id="GO:0016485">
    <property type="term" value="P:protein processing"/>
    <property type="evidence" value="ECO:0007669"/>
    <property type="project" value="TreeGrafter"/>
</dbReference>
<protein>
    <submittedName>
        <fullName evidence="3">Zn-dependent M16 family peptidase</fullName>
    </submittedName>
</protein>
<dbReference type="Pfam" id="PF00675">
    <property type="entry name" value="Peptidase_M16"/>
    <property type="match status" value="1"/>
</dbReference>
<dbReference type="FunFam" id="3.30.830.10:FF:000034">
    <property type="entry name" value="presequence protease 1, chloroplastic/mitochondrial"/>
    <property type="match status" value="1"/>
</dbReference>
<name>A0A1J1DV32_9BACT</name>
<dbReference type="InterPro" id="IPR055130">
    <property type="entry name" value="PreP_C"/>
</dbReference>
<dbReference type="Gene3D" id="3.30.830.10">
    <property type="entry name" value="Metalloenzyme, LuxS/M16 peptidase-like"/>
    <property type="match status" value="4"/>
</dbReference>
<dbReference type="InterPro" id="IPR011765">
    <property type="entry name" value="Pept_M16_N"/>
</dbReference>
<dbReference type="OrthoDB" id="9762027at2"/>
<dbReference type="RefSeq" id="WP_096399198.1">
    <property type="nucleotide sequence ID" value="NZ_AP017368.1"/>
</dbReference>
<dbReference type="GO" id="GO:0046872">
    <property type="term" value="F:metal ion binding"/>
    <property type="evidence" value="ECO:0007669"/>
    <property type="project" value="InterPro"/>
</dbReference>
<dbReference type="SMART" id="SM01264">
    <property type="entry name" value="M16C_associated"/>
    <property type="match status" value="1"/>
</dbReference>
<gene>
    <name evidence="3" type="ORF">RSDT_0140</name>
</gene>
<dbReference type="GO" id="GO:0004222">
    <property type="term" value="F:metalloendopeptidase activity"/>
    <property type="evidence" value="ECO:0007669"/>
    <property type="project" value="TreeGrafter"/>
</dbReference>
<evidence type="ECO:0000259" key="2">
    <source>
        <dbReference type="SMART" id="SM01264"/>
    </source>
</evidence>
<evidence type="ECO:0000256" key="1">
    <source>
        <dbReference type="SAM" id="MobiDB-lite"/>
    </source>
</evidence>
<dbReference type="InterPro" id="IPR013578">
    <property type="entry name" value="Peptidase_M16C_assoc"/>
</dbReference>
<dbReference type="Pfam" id="PF22516">
    <property type="entry name" value="PreP_C"/>
    <property type="match status" value="1"/>
</dbReference>
<sequence length="968" mass="107949">MRTHGFRLLTEHCLKEAGGMARLWRHNATDALLLSITNTDENKCFGVSFRTPPSDSTGVAHILEHSVLCGSKKYPVREPFVELLKGSLQTFLNAFTFPDKTCYPVASTNLQDFYNLVDVYLDAVFHPRISKDIFRQEGWHIEAESPDGPWTFKGVVYNEMKGAYSSPDSVLAEQSQHALFPDTLYSLDSGGNPEHIPNLTYEAFYNFHRHYYHPCNARFFFWGDDPEEKRLRRISLELEGYAKKNADSAVPLQEHKALPRRIEKTYAAAEGEKRALFTVNWLLGERDDMDETLRMEMLEHILEGMPGSPLRKALIGSGLGEDTTGCGLETDLRQMYYSTGLKGVTIENVQKAEDLIFDTLRRLAEDGIAPSAVEAAVNSVEFAYRENNSGRFPRGLAAMIRSLSTWLYDGDPLTPLAWEKPLAAIKDCLAKGENIFERLLQEHFLNNTHRTTVVLTPDENLGNTREQQEKARLDAIYSQSDTQRRSAIVEQTRRLQQTQTETDSPEALATIPNLTPDDLPRENAPIPRRVTQGTHVFLSHELPTNGIAYISLLLPIRRLPDNLVPLLPVFVRSLTELGTARHDFTQFGELVAAKTGGVGANHLTGVTFGKRGIINYLSISGKTVYEKIPDLFQILQEILLEHLNDPAAATERLQQMLLEEKARLEYVLQTAGNATVSLRLRARFTGADALAERTCGLTYLNSVRYLLKQLKTRPETLLGDLETLRSLLLARAGAIFDCTAEGCGIARAENEARALLAALPEGEEGDSLPPQPMSLPEAEAFLAPVMINYVGKAANIYDQGYSYHGSASVILRYLRMGRLWEQVRVRGGAYGTSCGLDRLSGTLVCSSYRDPNVDQTLAAFDGMADFLRSVTPDAEQLSRAIVGAIGDMDAYLLPDAKGALSLLRWLTRDSDETRQQIREEMFAVTPRHFRAFADVLAEVAKKGAVCVLGGRQAKETAQTRGWTVQKLL</sequence>
<dbReference type="InterPro" id="IPR007863">
    <property type="entry name" value="Peptidase_M16_C"/>
</dbReference>
<proteinExistence type="predicted"/>
<dbReference type="KEGG" id="dtr:RSDT_0140"/>
<dbReference type="SUPFAM" id="SSF63411">
    <property type="entry name" value="LuxS/MPP-like metallohydrolase"/>
    <property type="match status" value="4"/>
</dbReference>
<dbReference type="InterPro" id="IPR011249">
    <property type="entry name" value="Metalloenz_LuxS/M16"/>
</dbReference>
<reference evidence="3 4" key="1">
    <citation type="journal article" date="2017" name="ISME J.">
        <title>Genome of 'Ca. Desulfovibrio trichonymphae', an H2-oxidizing bacterium in a tripartite symbiotic system within a protist cell in the termite gut.</title>
        <authorList>
            <person name="Kuwahara H."/>
            <person name="Yuki M."/>
            <person name="Izawa K."/>
            <person name="Ohkuma M."/>
            <person name="Hongoh Y."/>
        </authorList>
    </citation>
    <scope>NUCLEOTIDE SEQUENCE [LARGE SCALE GENOMIC DNA]</scope>
    <source>
        <strain evidence="3 4">Rs-N31</strain>
    </source>
</reference>
<evidence type="ECO:0000313" key="3">
    <source>
        <dbReference type="EMBL" id="BAV91652.1"/>
    </source>
</evidence>
<dbReference type="PANTHER" id="PTHR43016:SF13">
    <property type="entry name" value="PRESEQUENCE PROTEASE, MITOCHONDRIAL"/>
    <property type="match status" value="1"/>
</dbReference>
<dbReference type="Proteomes" id="UP000242645">
    <property type="component" value="Chromosome"/>
</dbReference>
<accession>A0A1J1DV32</accession>
<evidence type="ECO:0000313" key="4">
    <source>
        <dbReference type="Proteomes" id="UP000242645"/>
    </source>
</evidence>
<dbReference type="Pfam" id="PF05193">
    <property type="entry name" value="Peptidase_M16_C"/>
    <property type="match status" value="1"/>
</dbReference>
<dbReference type="AlphaFoldDB" id="A0A1J1DV32"/>
<organism evidence="3 4">
    <name type="scientific">Candidatus Desulfovibrio trichonymphae</name>
    <dbReference type="NCBI Taxonomy" id="1725232"/>
    <lineage>
        <taxon>Bacteria</taxon>
        <taxon>Pseudomonadati</taxon>
        <taxon>Thermodesulfobacteriota</taxon>
        <taxon>Desulfovibrionia</taxon>
        <taxon>Desulfovibrionales</taxon>
        <taxon>Desulfovibrionaceae</taxon>
        <taxon>Desulfovibrio</taxon>
    </lineage>
</organism>
<feature type="domain" description="Peptidase M16C associated" evidence="2">
    <location>
        <begin position="455"/>
        <end position="706"/>
    </location>
</feature>
<dbReference type="EMBL" id="AP017368">
    <property type="protein sequence ID" value="BAV91652.1"/>
    <property type="molecule type" value="Genomic_DNA"/>
</dbReference>